<dbReference type="AlphaFoldDB" id="A0AAD5MZG1"/>
<reference evidence="1" key="1">
    <citation type="submission" date="2021-06" db="EMBL/GenBank/DDBJ databases">
        <title>Parelaphostrongylus tenuis whole genome reference sequence.</title>
        <authorList>
            <person name="Garwood T.J."/>
            <person name="Larsen P.A."/>
            <person name="Fountain-Jones N.M."/>
            <person name="Garbe J.R."/>
            <person name="Macchietto M.G."/>
            <person name="Kania S.A."/>
            <person name="Gerhold R.W."/>
            <person name="Richards J.E."/>
            <person name="Wolf T.M."/>
        </authorList>
    </citation>
    <scope>NUCLEOTIDE SEQUENCE</scope>
    <source>
        <strain evidence="1">MNPRO001-30</strain>
        <tissue evidence="1">Meninges</tissue>
    </source>
</reference>
<keyword evidence="2" id="KW-1185">Reference proteome</keyword>
<organism evidence="1 2">
    <name type="scientific">Parelaphostrongylus tenuis</name>
    <name type="common">Meningeal worm</name>
    <dbReference type="NCBI Taxonomy" id="148309"/>
    <lineage>
        <taxon>Eukaryota</taxon>
        <taxon>Metazoa</taxon>
        <taxon>Ecdysozoa</taxon>
        <taxon>Nematoda</taxon>
        <taxon>Chromadorea</taxon>
        <taxon>Rhabditida</taxon>
        <taxon>Rhabditina</taxon>
        <taxon>Rhabditomorpha</taxon>
        <taxon>Strongyloidea</taxon>
        <taxon>Metastrongylidae</taxon>
        <taxon>Parelaphostrongylus</taxon>
    </lineage>
</organism>
<dbReference type="EMBL" id="JAHQIW010003252">
    <property type="protein sequence ID" value="KAJ1357892.1"/>
    <property type="molecule type" value="Genomic_DNA"/>
</dbReference>
<protein>
    <submittedName>
        <fullName evidence="1">Uncharacterized protein</fullName>
    </submittedName>
</protein>
<sequence length="59" mass="6714">MPIGSLELAGLVEHLLNVEVLKYFPIMVVLQRIKLMRSIHSHIDWNSGATKFLKRLSLG</sequence>
<evidence type="ECO:0000313" key="2">
    <source>
        <dbReference type="Proteomes" id="UP001196413"/>
    </source>
</evidence>
<name>A0AAD5MZG1_PARTN</name>
<accession>A0AAD5MZG1</accession>
<comment type="caution">
    <text evidence="1">The sequence shown here is derived from an EMBL/GenBank/DDBJ whole genome shotgun (WGS) entry which is preliminary data.</text>
</comment>
<proteinExistence type="predicted"/>
<evidence type="ECO:0000313" key="1">
    <source>
        <dbReference type="EMBL" id="KAJ1357892.1"/>
    </source>
</evidence>
<dbReference type="Proteomes" id="UP001196413">
    <property type="component" value="Unassembled WGS sequence"/>
</dbReference>
<gene>
    <name evidence="1" type="ORF">KIN20_016154</name>
</gene>